<gene>
    <name evidence="5" type="ORF">CSIM01_02467</name>
</gene>
<dbReference type="InterPro" id="IPR008630">
    <property type="entry name" value="Glyco_trans_34"/>
</dbReference>
<dbReference type="Proteomes" id="UP000070328">
    <property type="component" value="Unassembled WGS sequence"/>
</dbReference>
<accession>A0A135S7M1</accession>
<name>A0A135S7M1_9PEZI</name>
<comment type="similarity">
    <text evidence="1">Belongs to the glycosyltransferase 34 family.</text>
</comment>
<keyword evidence="3" id="KW-0808">Transferase</keyword>
<evidence type="ECO:0008006" key="7">
    <source>
        <dbReference type="Google" id="ProtNLM"/>
    </source>
</evidence>
<dbReference type="PANTHER" id="PTHR31306">
    <property type="entry name" value="ALPHA-1,6-MANNOSYLTRANSFERASE MNN11-RELATED"/>
    <property type="match status" value="1"/>
</dbReference>
<feature type="transmembrane region" description="Helical" evidence="4">
    <location>
        <begin position="7"/>
        <end position="36"/>
    </location>
</feature>
<sequence length="372" mass="42554">MYQPKLLSFVITPIFIKTLLATVIILTSIHTIFLYYEVSITTALDHAAAVSPLRPPKEANCLPQLSPDLSETLQLLQSSCRSSLRDSKSHIRITTVTAQFGNIREHYQNALQSHVLHTTLHDNGLEVMCTPVVDDLWNKPAYILSLLLDEMLKPPEERTEWLFWVDRDTIILDQCRPISSFLPPRILNRVAASTKARGAAPKDEDVHLVAADDWNGLNNGVFLLRVGQWAIELFSAIMAFRHFRPGTELRFTEQSAMEILIKEKRFKKGVRMVPQTWFNSYPGSLKATTYLEGNDEKGLSDWQARRGDFLIHFAGFGEDDRARSMNSWLDMLGKTHFTLEAVRVQRNATPDIEAYWQDLEPIEIQQALVWDY</sequence>
<dbReference type="Gene3D" id="3.90.550.10">
    <property type="entry name" value="Spore Coat Polysaccharide Biosynthesis Protein SpsA, Chain A"/>
    <property type="match status" value="1"/>
</dbReference>
<proteinExistence type="inferred from homology"/>
<keyword evidence="2" id="KW-0328">Glycosyltransferase</keyword>
<evidence type="ECO:0000256" key="2">
    <source>
        <dbReference type="ARBA" id="ARBA00022676"/>
    </source>
</evidence>
<dbReference type="PANTHER" id="PTHR31306:SF8">
    <property type="entry name" value="GLYCOSYLTRANSFERASE FAMILY 34 PROTEIN"/>
    <property type="match status" value="1"/>
</dbReference>
<dbReference type="FunFam" id="3.90.550.10:FF:000237">
    <property type="entry name" value="WGS project CABT00000000 data, contig 2.1"/>
    <property type="match status" value="1"/>
</dbReference>
<keyword evidence="4" id="KW-0812">Transmembrane</keyword>
<reference evidence="5 6" key="1">
    <citation type="submission" date="2014-02" db="EMBL/GenBank/DDBJ databases">
        <title>The genome sequence of Colletotrichum simmondsii CBS122122.</title>
        <authorList>
            <person name="Baroncelli R."/>
            <person name="Thon M.R."/>
        </authorList>
    </citation>
    <scope>NUCLEOTIDE SEQUENCE [LARGE SCALE GENOMIC DNA]</scope>
    <source>
        <strain evidence="5 6">CBS122122</strain>
    </source>
</reference>
<dbReference type="OrthoDB" id="407658at2759"/>
<dbReference type="Pfam" id="PF05637">
    <property type="entry name" value="Glyco_transf_34"/>
    <property type="match status" value="1"/>
</dbReference>
<keyword evidence="4" id="KW-0472">Membrane</keyword>
<evidence type="ECO:0000256" key="4">
    <source>
        <dbReference type="SAM" id="Phobius"/>
    </source>
</evidence>
<dbReference type="GO" id="GO:0016757">
    <property type="term" value="F:glycosyltransferase activity"/>
    <property type="evidence" value="ECO:0007669"/>
    <property type="project" value="UniProtKB-KW"/>
</dbReference>
<evidence type="ECO:0000313" key="5">
    <source>
        <dbReference type="EMBL" id="KXH31915.1"/>
    </source>
</evidence>
<dbReference type="InterPro" id="IPR029044">
    <property type="entry name" value="Nucleotide-diphossugar_trans"/>
</dbReference>
<evidence type="ECO:0000256" key="1">
    <source>
        <dbReference type="ARBA" id="ARBA00005664"/>
    </source>
</evidence>
<dbReference type="AlphaFoldDB" id="A0A135S7M1"/>
<keyword evidence="6" id="KW-1185">Reference proteome</keyword>
<protein>
    <recommendedName>
        <fullName evidence="7">Galactosyl transferase GMA12/MNN10 family protein</fullName>
    </recommendedName>
</protein>
<dbReference type="GO" id="GO:0000139">
    <property type="term" value="C:Golgi membrane"/>
    <property type="evidence" value="ECO:0007669"/>
    <property type="project" value="TreeGrafter"/>
</dbReference>
<dbReference type="EMBL" id="JFBX01000654">
    <property type="protein sequence ID" value="KXH31915.1"/>
    <property type="molecule type" value="Genomic_DNA"/>
</dbReference>
<organism evidence="5 6">
    <name type="scientific">Colletotrichum simmondsii</name>
    <dbReference type="NCBI Taxonomy" id="703756"/>
    <lineage>
        <taxon>Eukaryota</taxon>
        <taxon>Fungi</taxon>
        <taxon>Dikarya</taxon>
        <taxon>Ascomycota</taxon>
        <taxon>Pezizomycotina</taxon>
        <taxon>Sordariomycetes</taxon>
        <taxon>Hypocreomycetidae</taxon>
        <taxon>Glomerellales</taxon>
        <taxon>Glomerellaceae</taxon>
        <taxon>Colletotrichum</taxon>
        <taxon>Colletotrichum acutatum species complex</taxon>
    </lineage>
</organism>
<dbReference type="GO" id="GO:0006487">
    <property type="term" value="P:protein N-linked glycosylation"/>
    <property type="evidence" value="ECO:0007669"/>
    <property type="project" value="TreeGrafter"/>
</dbReference>
<comment type="caution">
    <text evidence="5">The sequence shown here is derived from an EMBL/GenBank/DDBJ whole genome shotgun (WGS) entry which is preliminary data.</text>
</comment>
<evidence type="ECO:0000256" key="3">
    <source>
        <dbReference type="ARBA" id="ARBA00022679"/>
    </source>
</evidence>
<evidence type="ECO:0000313" key="6">
    <source>
        <dbReference type="Proteomes" id="UP000070328"/>
    </source>
</evidence>
<keyword evidence="4" id="KW-1133">Transmembrane helix</keyword>